<sequence>MKYQELDQKANELATKISKGGDAEALNELLKLMQPIVKKEARKRSISTNGLLEYEELESLFNETVWKSAVHYKGESNFTQCLRLRLNRMAIKLYRHYTGKKQISPMMKVSLDYVDSETGESLSQILKDTEILEDQIMTKKLLDEFCQTHEHDGWIIRMLEYGFKPDEVSKMLGAPSYDGKSRQAMSRLKKKLINYLAQEEQVA</sequence>
<proteinExistence type="predicted"/>
<protein>
    <submittedName>
        <fullName evidence="1">Sigma-70 family RNA polymerase sigma factor</fullName>
    </submittedName>
</protein>
<evidence type="ECO:0000313" key="1">
    <source>
        <dbReference type="EMBL" id="MBC9786581.1"/>
    </source>
</evidence>
<name>A0ABR7T9L3_HELCL</name>
<comment type="caution">
    <text evidence="1">The sequence shown here is derived from an EMBL/GenBank/DDBJ whole genome shotgun (WGS) entry which is preliminary data.</text>
</comment>
<reference evidence="1 2" key="1">
    <citation type="submission" date="2020-07" db="EMBL/GenBank/DDBJ databases">
        <title>Draft whole-genome sequence of Heliobacterium chlorum DSM 3682, type strain.</title>
        <authorList>
            <person name="Kyndt J.A."/>
            <person name="Meyer T.E."/>
            <person name="Imhoff J.F."/>
        </authorList>
    </citation>
    <scope>NUCLEOTIDE SEQUENCE [LARGE SCALE GENOMIC DNA]</scope>
    <source>
        <strain evidence="1 2">DSM 3682</strain>
    </source>
</reference>
<dbReference type="Proteomes" id="UP000617402">
    <property type="component" value="Unassembled WGS sequence"/>
</dbReference>
<dbReference type="EMBL" id="JACVHF010000049">
    <property type="protein sequence ID" value="MBC9786581.1"/>
    <property type="molecule type" value="Genomic_DNA"/>
</dbReference>
<organism evidence="1 2">
    <name type="scientific">Heliobacterium chlorum</name>
    <dbReference type="NCBI Taxonomy" id="2698"/>
    <lineage>
        <taxon>Bacteria</taxon>
        <taxon>Bacillati</taxon>
        <taxon>Bacillota</taxon>
        <taxon>Clostridia</taxon>
        <taxon>Eubacteriales</taxon>
        <taxon>Heliobacteriaceae</taxon>
        <taxon>Heliobacterium</taxon>
    </lineage>
</organism>
<dbReference type="RefSeq" id="WP_188042000.1">
    <property type="nucleotide sequence ID" value="NZ_JACVHF010000049.1"/>
</dbReference>
<keyword evidence="2" id="KW-1185">Reference proteome</keyword>
<gene>
    <name evidence="1" type="ORF">H1S01_19180</name>
</gene>
<evidence type="ECO:0000313" key="2">
    <source>
        <dbReference type="Proteomes" id="UP000617402"/>
    </source>
</evidence>
<accession>A0ABR7T9L3</accession>